<keyword evidence="7" id="KW-0067">ATP-binding</keyword>
<keyword evidence="10" id="KW-0594">Phospholipid biosynthesis</keyword>
<protein>
    <submittedName>
        <fullName evidence="13">Diacylglycerol kinase family lipid kinase</fullName>
    </submittedName>
</protein>
<dbReference type="Proteomes" id="UP000321721">
    <property type="component" value="Unassembled WGS sequence"/>
</dbReference>
<keyword evidence="11" id="KW-1208">Phospholipid metabolism</keyword>
<dbReference type="InterPro" id="IPR045540">
    <property type="entry name" value="YegS/DAGK_C"/>
</dbReference>
<dbReference type="InterPro" id="IPR017438">
    <property type="entry name" value="ATP-NAD_kinase_N"/>
</dbReference>
<feature type="domain" description="DAGKc" evidence="12">
    <location>
        <begin position="2"/>
        <end position="131"/>
    </location>
</feature>
<keyword evidence="8" id="KW-0460">Magnesium</keyword>
<dbReference type="OrthoDB" id="9786026at2"/>
<dbReference type="PROSITE" id="PS50146">
    <property type="entry name" value="DAGK"/>
    <property type="match status" value="1"/>
</dbReference>
<dbReference type="Gene3D" id="2.60.200.40">
    <property type="match status" value="1"/>
</dbReference>
<evidence type="ECO:0000256" key="9">
    <source>
        <dbReference type="ARBA" id="ARBA00023098"/>
    </source>
</evidence>
<dbReference type="RefSeq" id="WP_147097456.1">
    <property type="nucleotide sequence ID" value="NZ_VOOS01000001.1"/>
</dbReference>
<evidence type="ECO:0000256" key="1">
    <source>
        <dbReference type="ARBA" id="ARBA00001946"/>
    </source>
</evidence>
<dbReference type="GO" id="GO:0008654">
    <property type="term" value="P:phospholipid biosynthetic process"/>
    <property type="evidence" value="ECO:0007669"/>
    <property type="project" value="UniProtKB-KW"/>
</dbReference>
<dbReference type="InterPro" id="IPR016064">
    <property type="entry name" value="NAD/diacylglycerol_kinase_sf"/>
</dbReference>
<organism evidence="13 14">
    <name type="scientific">Vicingus serpentipes</name>
    <dbReference type="NCBI Taxonomy" id="1926625"/>
    <lineage>
        <taxon>Bacteria</taxon>
        <taxon>Pseudomonadati</taxon>
        <taxon>Bacteroidota</taxon>
        <taxon>Flavobacteriia</taxon>
        <taxon>Flavobacteriales</taxon>
        <taxon>Vicingaceae</taxon>
        <taxon>Vicingus</taxon>
    </lineage>
</organism>
<evidence type="ECO:0000256" key="8">
    <source>
        <dbReference type="ARBA" id="ARBA00022842"/>
    </source>
</evidence>
<evidence type="ECO:0000256" key="3">
    <source>
        <dbReference type="ARBA" id="ARBA00022679"/>
    </source>
</evidence>
<dbReference type="Pfam" id="PF00781">
    <property type="entry name" value="DAGK_cat"/>
    <property type="match status" value="1"/>
</dbReference>
<sequence length="292" mass="32618">MSEQKKILFIVNPISGTGKQKNIVSLIDSYLDKNKFNSTIQFTAHAGHAKEIVKNEHPNFDIIVAVGGDGTVHEVGTSLINTNCILGIIPTGSGNGLARHLKISMKIAEAIKQLNNHKTKKIDTILLNKQPFLGAAGLGFDAHVAWKFDEAPTRGLLTYLKISVKEYFRYKPQEYKLIFKDKTVTTKDLLITISNSNQYGNNAFISPNSELDDGFVRLIGLKPFPLYIAPILAYKLFNKKILSSKYVTEYKTNQVEIQSPSPEMHMDGEPVKHHEIIQIEVNPKSLNVISNE</sequence>
<evidence type="ECO:0000259" key="12">
    <source>
        <dbReference type="PROSITE" id="PS50146"/>
    </source>
</evidence>
<dbReference type="NCBIfam" id="TIGR00147">
    <property type="entry name" value="YegS/Rv2252/BmrU family lipid kinase"/>
    <property type="match status" value="1"/>
</dbReference>
<evidence type="ECO:0000313" key="13">
    <source>
        <dbReference type="EMBL" id="TXB66638.1"/>
    </source>
</evidence>
<keyword evidence="5" id="KW-0547">Nucleotide-binding</keyword>
<evidence type="ECO:0000256" key="5">
    <source>
        <dbReference type="ARBA" id="ARBA00022741"/>
    </source>
</evidence>
<gene>
    <name evidence="13" type="ORF">FRY74_00195</name>
</gene>
<keyword evidence="14" id="KW-1185">Reference proteome</keyword>
<dbReference type="PANTHER" id="PTHR12358:SF106">
    <property type="entry name" value="LIPID KINASE YEGS"/>
    <property type="match status" value="1"/>
</dbReference>
<dbReference type="GO" id="GO:0005886">
    <property type="term" value="C:plasma membrane"/>
    <property type="evidence" value="ECO:0007669"/>
    <property type="project" value="TreeGrafter"/>
</dbReference>
<evidence type="ECO:0000313" key="14">
    <source>
        <dbReference type="Proteomes" id="UP000321721"/>
    </source>
</evidence>
<keyword evidence="9" id="KW-0443">Lipid metabolism</keyword>
<evidence type="ECO:0000256" key="7">
    <source>
        <dbReference type="ARBA" id="ARBA00022840"/>
    </source>
</evidence>
<comment type="caution">
    <text evidence="13">The sequence shown here is derived from an EMBL/GenBank/DDBJ whole genome shotgun (WGS) entry which is preliminary data.</text>
</comment>
<comment type="cofactor">
    <cofactor evidence="1">
        <name>Mg(2+)</name>
        <dbReference type="ChEBI" id="CHEBI:18420"/>
    </cofactor>
</comment>
<dbReference type="EMBL" id="VOOS01000001">
    <property type="protein sequence ID" value="TXB66638.1"/>
    <property type="molecule type" value="Genomic_DNA"/>
</dbReference>
<dbReference type="InterPro" id="IPR001206">
    <property type="entry name" value="Diacylglycerol_kinase_cat_dom"/>
</dbReference>
<proteinExistence type="predicted"/>
<dbReference type="InterPro" id="IPR050187">
    <property type="entry name" value="Lipid_Phosphate_FormReg"/>
</dbReference>
<dbReference type="PANTHER" id="PTHR12358">
    <property type="entry name" value="SPHINGOSINE KINASE"/>
    <property type="match status" value="1"/>
</dbReference>
<evidence type="ECO:0000256" key="11">
    <source>
        <dbReference type="ARBA" id="ARBA00023264"/>
    </source>
</evidence>
<name>A0A5C6RWD2_9FLAO</name>
<dbReference type="SMART" id="SM00046">
    <property type="entry name" value="DAGKc"/>
    <property type="match status" value="1"/>
</dbReference>
<evidence type="ECO:0000256" key="2">
    <source>
        <dbReference type="ARBA" id="ARBA00022516"/>
    </source>
</evidence>
<keyword evidence="4" id="KW-0479">Metal-binding</keyword>
<keyword evidence="3" id="KW-0808">Transferase</keyword>
<dbReference type="SUPFAM" id="SSF111331">
    <property type="entry name" value="NAD kinase/diacylglycerol kinase-like"/>
    <property type="match status" value="1"/>
</dbReference>
<dbReference type="GO" id="GO:0046872">
    <property type="term" value="F:metal ion binding"/>
    <property type="evidence" value="ECO:0007669"/>
    <property type="project" value="UniProtKB-KW"/>
</dbReference>
<dbReference type="AlphaFoldDB" id="A0A5C6RWD2"/>
<accession>A0A5C6RWD2</accession>
<evidence type="ECO:0000256" key="10">
    <source>
        <dbReference type="ARBA" id="ARBA00023209"/>
    </source>
</evidence>
<evidence type="ECO:0000256" key="4">
    <source>
        <dbReference type="ARBA" id="ARBA00022723"/>
    </source>
</evidence>
<evidence type="ECO:0000256" key="6">
    <source>
        <dbReference type="ARBA" id="ARBA00022777"/>
    </source>
</evidence>
<dbReference type="GO" id="GO:0005524">
    <property type="term" value="F:ATP binding"/>
    <property type="evidence" value="ECO:0007669"/>
    <property type="project" value="UniProtKB-KW"/>
</dbReference>
<reference evidence="13 14" key="1">
    <citation type="submission" date="2019-08" db="EMBL/GenBank/DDBJ databases">
        <title>Genome of Vicingus serpentipes NCIMB 15042.</title>
        <authorList>
            <person name="Bowman J.P."/>
        </authorList>
    </citation>
    <scope>NUCLEOTIDE SEQUENCE [LARGE SCALE GENOMIC DNA]</scope>
    <source>
        <strain evidence="13 14">NCIMB 15042</strain>
    </source>
</reference>
<dbReference type="Pfam" id="PF19279">
    <property type="entry name" value="YegS_C"/>
    <property type="match status" value="1"/>
</dbReference>
<dbReference type="GO" id="GO:0016301">
    <property type="term" value="F:kinase activity"/>
    <property type="evidence" value="ECO:0007669"/>
    <property type="project" value="UniProtKB-KW"/>
</dbReference>
<keyword evidence="6 13" id="KW-0418">Kinase</keyword>
<dbReference type="InterPro" id="IPR005218">
    <property type="entry name" value="Diacylglycerol/lipid_kinase"/>
</dbReference>
<dbReference type="Gene3D" id="3.40.50.10330">
    <property type="entry name" value="Probable inorganic polyphosphate/atp-NAD kinase, domain 1"/>
    <property type="match status" value="1"/>
</dbReference>
<keyword evidence="2" id="KW-0444">Lipid biosynthesis</keyword>